<organism evidence="2 3">
    <name type="scientific">Desulfovibrio porci</name>
    <dbReference type="NCBI Taxonomy" id="2605782"/>
    <lineage>
        <taxon>Bacteria</taxon>
        <taxon>Pseudomonadati</taxon>
        <taxon>Thermodesulfobacteriota</taxon>
        <taxon>Desulfovibrionia</taxon>
        <taxon>Desulfovibrionales</taxon>
        <taxon>Desulfovibrionaceae</taxon>
        <taxon>Desulfovibrio</taxon>
    </lineage>
</organism>
<sequence>MRMLMVLGNCVAERLAGLLAGYTPLRGKWNVLPVPVIQRVQVGAETDALAARAARCDLVFSQPLFSYGACNTASLRPLLGGRLVTFSAPNFEAYFPDVLNVPGGGAEERFPPPLEWHSRVIVQCRAAGLPLEEVTEVYVNHVLFRAPAVRRALERTWEKYARREQDVALGTLDMARREYAREALFYTWNHPGERMLASLFAGMLRVLGLTITREAAMREIRNGPWSFGFNSWPIITRYHDLFVFPGREWFRVGGKRVSIEDAAAGYYTYYDFHPHVFAAALKRMAEKTA</sequence>
<evidence type="ECO:0000313" key="3">
    <source>
        <dbReference type="Proteomes" id="UP000477488"/>
    </source>
</evidence>
<accession>A0A6L5XL17</accession>
<evidence type="ECO:0000313" key="2">
    <source>
        <dbReference type="EMBL" id="MSS27983.1"/>
    </source>
</evidence>
<feature type="domain" description="Polysaccharide biosynthesis enzyme WcbI" evidence="1">
    <location>
        <begin position="4"/>
        <end position="210"/>
    </location>
</feature>
<name>A0A6L5XL17_9BACT</name>
<dbReference type="EMBL" id="VUMH01000007">
    <property type="protein sequence ID" value="MSS27983.1"/>
    <property type="molecule type" value="Genomic_DNA"/>
</dbReference>
<gene>
    <name evidence="2" type="ORF">FYJ44_07990</name>
</gene>
<keyword evidence="3" id="KW-1185">Reference proteome</keyword>
<reference evidence="2 3" key="1">
    <citation type="submission" date="2019-09" db="EMBL/GenBank/DDBJ databases">
        <title>In-depth cultivation of the pig gut microbiome towards novel bacterial diversity and tailored functional studies.</title>
        <authorList>
            <person name="Wylensek D."/>
            <person name="Hitch T.C.A."/>
            <person name="Clavel T."/>
        </authorList>
    </citation>
    <scope>NUCLEOTIDE SEQUENCE [LARGE SCALE GENOMIC DNA]</scope>
    <source>
        <strain evidence="2 3">PG-178-WT-4</strain>
    </source>
</reference>
<evidence type="ECO:0000259" key="1">
    <source>
        <dbReference type="Pfam" id="PF18588"/>
    </source>
</evidence>
<dbReference type="Gene3D" id="3.40.50.12080">
    <property type="match status" value="2"/>
</dbReference>
<dbReference type="AlphaFoldDB" id="A0A6L5XL17"/>
<dbReference type="Pfam" id="PF18588">
    <property type="entry name" value="WcbI"/>
    <property type="match status" value="1"/>
</dbReference>
<protein>
    <recommendedName>
        <fullName evidence="1">Polysaccharide biosynthesis enzyme WcbI domain-containing protein</fullName>
    </recommendedName>
</protein>
<proteinExistence type="predicted"/>
<dbReference type="InterPro" id="IPR041307">
    <property type="entry name" value="WcbI"/>
</dbReference>
<dbReference type="Proteomes" id="UP000477488">
    <property type="component" value="Unassembled WGS sequence"/>
</dbReference>
<comment type="caution">
    <text evidence="2">The sequence shown here is derived from an EMBL/GenBank/DDBJ whole genome shotgun (WGS) entry which is preliminary data.</text>
</comment>